<dbReference type="SMART" id="SM00671">
    <property type="entry name" value="SEL1"/>
    <property type="match status" value="3"/>
</dbReference>
<feature type="compositionally biased region" description="Polar residues" evidence="2">
    <location>
        <begin position="379"/>
        <end position="394"/>
    </location>
</feature>
<dbReference type="InterPro" id="IPR050767">
    <property type="entry name" value="Sel1_AlgK"/>
</dbReference>
<dbReference type="PANTHER" id="PTHR11102">
    <property type="entry name" value="SEL-1-LIKE PROTEIN"/>
    <property type="match status" value="1"/>
</dbReference>
<name>K0TFQ3_THAOC</name>
<feature type="compositionally biased region" description="Low complexity" evidence="2">
    <location>
        <begin position="1"/>
        <end position="12"/>
    </location>
</feature>
<reference evidence="3 4" key="1">
    <citation type="journal article" date="2012" name="Genome Biol.">
        <title>Genome and low-iron response of an oceanic diatom adapted to chronic iron limitation.</title>
        <authorList>
            <person name="Lommer M."/>
            <person name="Specht M."/>
            <person name="Roy A.S."/>
            <person name="Kraemer L."/>
            <person name="Andreson R."/>
            <person name="Gutowska M.A."/>
            <person name="Wolf J."/>
            <person name="Bergner S.V."/>
            <person name="Schilhabel M.B."/>
            <person name="Klostermeier U.C."/>
            <person name="Beiko R.G."/>
            <person name="Rosenstiel P."/>
            <person name="Hippler M."/>
            <person name="Laroche J."/>
        </authorList>
    </citation>
    <scope>NUCLEOTIDE SEQUENCE [LARGE SCALE GENOMIC DNA]</scope>
    <source>
        <strain evidence="3 4">CCMP1005</strain>
    </source>
</reference>
<dbReference type="SUPFAM" id="SSF81901">
    <property type="entry name" value="HCP-like"/>
    <property type="match status" value="1"/>
</dbReference>
<feature type="region of interest" description="Disordered" evidence="2">
    <location>
        <begin position="775"/>
        <end position="799"/>
    </location>
</feature>
<dbReference type="Proteomes" id="UP000266841">
    <property type="component" value="Unassembled WGS sequence"/>
</dbReference>
<feature type="region of interest" description="Disordered" evidence="2">
    <location>
        <begin position="362"/>
        <end position="394"/>
    </location>
</feature>
<feature type="region of interest" description="Disordered" evidence="2">
    <location>
        <begin position="592"/>
        <end position="655"/>
    </location>
</feature>
<feature type="compositionally biased region" description="Polar residues" evidence="2">
    <location>
        <begin position="788"/>
        <end position="799"/>
    </location>
</feature>
<feature type="region of interest" description="Disordered" evidence="2">
    <location>
        <begin position="506"/>
        <end position="539"/>
    </location>
</feature>
<feature type="non-terminal residue" evidence="3">
    <location>
        <position position="799"/>
    </location>
</feature>
<evidence type="ECO:0000256" key="1">
    <source>
        <dbReference type="ARBA" id="ARBA00038101"/>
    </source>
</evidence>
<dbReference type="AlphaFoldDB" id="K0TFQ3"/>
<dbReference type="Pfam" id="PF08238">
    <property type="entry name" value="Sel1"/>
    <property type="match status" value="2"/>
</dbReference>
<gene>
    <name evidence="3" type="ORF">THAOC_06040</name>
</gene>
<dbReference type="InterPro" id="IPR006597">
    <property type="entry name" value="Sel1-like"/>
</dbReference>
<protein>
    <recommendedName>
        <fullName evidence="5">RING-type domain-containing protein</fullName>
    </recommendedName>
</protein>
<dbReference type="Gene3D" id="1.25.40.10">
    <property type="entry name" value="Tetratricopeptide repeat domain"/>
    <property type="match status" value="1"/>
</dbReference>
<evidence type="ECO:0000256" key="2">
    <source>
        <dbReference type="SAM" id="MobiDB-lite"/>
    </source>
</evidence>
<comment type="caution">
    <text evidence="3">The sequence shown here is derived from an EMBL/GenBank/DDBJ whole genome shotgun (WGS) entry which is preliminary data.</text>
</comment>
<evidence type="ECO:0008006" key="5">
    <source>
        <dbReference type="Google" id="ProtNLM"/>
    </source>
</evidence>
<evidence type="ECO:0000313" key="3">
    <source>
        <dbReference type="EMBL" id="EJK72431.1"/>
    </source>
</evidence>
<proteinExistence type="inferred from homology"/>
<dbReference type="PANTHER" id="PTHR11102:SF160">
    <property type="entry name" value="ERAD-ASSOCIATED E3 UBIQUITIN-PROTEIN LIGASE COMPONENT HRD3"/>
    <property type="match status" value="1"/>
</dbReference>
<comment type="similarity">
    <text evidence="1">Belongs to the sel-1 family.</text>
</comment>
<dbReference type="EMBL" id="AGNL01005842">
    <property type="protein sequence ID" value="EJK72431.1"/>
    <property type="molecule type" value="Genomic_DNA"/>
</dbReference>
<keyword evidence="4" id="KW-1185">Reference proteome</keyword>
<organism evidence="3 4">
    <name type="scientific">Thalassiosira oceanica</name>
    <name type="common">Marine diatom</name>
    <dbReference type="NCBI Taxonomy" id="159749"/>
    <lineage>
        <taxon>Eukaryota</taxon>
        <taxon>Sar</taxon>
        <taxon>Stramenopiles</taxon>
        <taxon>Ochrophyta</taxon>
        <taxon>Bacillariophyta</taxon>
        <taxon>Coscinodiscophyceae</taxon>
        <taxon>Thalassiosirophycidae</taxon>
        <taxon>Thalassiosirales</taxon>
        <taxon>Thalassiosiraceae</taxon>
        <taxon>Thalassiosira</taxon>
    </lineage>
</organism>
<accession>K0TFQ3</accession>
<feature type="region of interest" description="Disordered" evidence="2">
    <location>
        <begin position="1"/>
        <end position="29"/>
    </location>
</feature>
<evidence type="ECO:0000313" key="4">
    <source>
        <dbReference type="Proteomes" id="UP000266841"/>
    </source>
</evidence>
<feature type="compositionally biased region" description="Polar residues" evidence="2">
    <location>
        <begin position="522"/>
        <end position="539"/>
    </location>
</feature>
<feature type="compositionally biased region" description="Low complexity" evidence="2">
    <location>
        <begin position="626"/>
        <end position="640"/>
    </location>
</feature>
<dbReference type="InterPro" id="IPR011990">
    <property type="entry name" value="TPR-like_helical_dom_sf"/>
</dbReference>
<sequence>MFVFGSAAAQADAEGDDGSGRGKASSSTADGAPSFAFDASFLPAVTATATDTSDDAPAAAGGFKFNVLPPQPAAAATEGEDTAPLFGSTFKSSQEVGVGVKTQTKHEVATDGGSGEQGVPIVMHAPVASTAGHLPRFVTEDQLMSSGHELPDIYTCPLCCLPIALPVAKNSSFEKCCMKRVCNGCRYASYQLGLGDTCAFCRTPTPRSDDAMLALVGKRVDAKDPNATEFLAYSYYDGDYGLQPDIPRANELWTEAANLGHLSAHFQLGRRYYFGQGLQEDEARGVRHWQHGAICGHPESRYILGVREYENGNYELAVQHLMISAKMGDEDSLNEIKDMSMKGHVTKAQYAEALRGYQNALEEAKSPSVKRPRPSSASTIENQNAVEETKSSSTLDGADEEIAWNLVKPLRFPPSGDLPGLRAFLPVRCRCSIFSFVAAQRPRSLLAVGPSQTWDAPRVGQAGHPARGSTRRSPSILLSLPTTATWWSTSAVLPLPRRVDVASGSSASTLRGFGGSPVRSPTAISPSSRAPQEPNPSSRGETLLVLIGIDSKRRLSASLCVLLPREPSARGPFHNRAPSALSFRQYPFTRRSLLGDGESNGDRQTHGPPTPPSMSSYRAGGGASDGTVRSTVTSGSRRTSLPPPSAAFPEKRHARVLRADRPRVPGVLEGAGAGERLCPPPTPPVDHFPAPTAVLDPREVAGRGVPGRRHAGQPRSADGGSGLLWVAPDPAPCGAVHAAPPPKAGPASCEHARVAARAAAANSPGVLLFRSRAQGAGVGVGRRGRSSETLLSQATRGAT</sequence>